<proteinExistence type="predicted"/>
<sequence>MKLYWRVRNSLDAQVFGSEGCTNNYDRHSADVVLHIRMTITPVVVSATQTVAAEEIREAFSTMKVRMPIVGAYYFQLTFLIAVARANNYAFLHT</sequence>
<gene>
    <name evidence="2" type="ORF">BSAL_13160</name>
</gene>
<accession>A0A0S4JHY2</accession>
<keyword evidence="1" id="KW-1133">Transmembrane helix</keyword>
<dbReference type="VEuPathDB" id="TriTrypDB:BSAL_13160"/>
<name>A0A0S4JHY2_BODSA</name>
<evidence type="ECO:0000256" key="1">
    <source>
        <dbReference type="SAM" id="Phobius"/>
    </source>
</evidence>
<feature type="transmembrane region" description="Helical" evidence="1">
    <location>
        <begin position="73"/>
        <end position="92"/>
    </location>
</feature>
<organism evidence="2 3">
    <name type="scientific">Bodo saltans</name>
    <name type="common">Flagellated protozoan</name>
    <dbReference type="NCBI Taxonomy" id="75058"/>
    <lineage>
        <taxon>Eukaryota</taxon>
        <taxon>Discoba</taxon>
        <taxon>Euglenozoa</taxon>
        <taxon>Kinetoplastea</taxon>
        <taxon>Metakinetoplastina</taxon>
        <taxon>Eubodonida</taxon>
        <taxon>Bodonidae</taxon>
        <taxon>Bodo</taxon>
    </lineage>
</organism>
<dbReference type="EMBL" id="CYKH01001607">
    <property type="protein sequence ID" value="CUG88015.1"/>
    <property type="molecule type" value="Genomic_DNA"/>
</dbReference>
<dbReference type="AlphaFoldDB" id="A0A0S4JHY2"/>
<evidence type="ECO:0000313" key="3">
    <source>
        <dbReference type="Proteomes" id="UP000051952"/>
    </source>
</evidence>
<keyword evidence="3" id="KW-1185">Reference proteome</keyword>
<protein>
    <submittedName>
        <fullName evidence="2">Transmembrane protein, putative</fullName>
    </submittedName>
</protein>
<keyword evidence="1 2" id="KW-0812">Transmembrane</keyword>
<dbReference type="Proteomes" id="UP000051952">
    <property type="component" value="Unassembled WGS sequence"/>
</dbReference>
<keyword evidence="1" id="KW-0472">Membrane</keyword>
<evidence type="ECO:0000313" key="2">
    <source>
        <dbReference type="EMBL" id="CUG88015.1"/>
    </source>
</evidence>
<reference evidence="3" key="1">
    <citation type="submission" date="2015-09" db="EMBL/GenBank/DDBJ databases">
        <authorList>
            <consortium name="Pathogen Informatics"/>
        </authorList>
    </citation>
    <scope>NUCLEOTIDE SEQUENCE [LARGE SCALE GENOMIC DNA]</scope>
    <source>
        <strain evidence="3">Lake Konstanz</strain>
    </source>
</reference>